<dbReference type="STRING" id="157838.AN964_11125"/>
<evidence type="ECO:0000256" key="5">
    <source>
        <dbReference type="ARBA" id="ARBA00023136"/>
    </source>
</evidence>
<dbReference type="EMBL" id="LJJC01000004">
    <property type="protein sequence ID" value="KQL53997.1"/>
    <property type="molecule type" value="Genomic_DNA"/>
</dbReference>
<keyword evidence="3 6" id="KW-0812">Transmembrane</keyword>
<dbReference type="Pfam" id="PF03788">
    <property type="entry name" value="LrgA"/>
    <property type="match status" value="1"/>
</dbReference>
<dbReference type="PANTHER" id="PTHR33931">
    <property type="entry name" value="HOLIN-LIKE PROTEIN CIDA-RELATED"/>
    <property type="match status" value="1"/>
</dbReference>
<protein>
    <submittedName>
        <fullName evidence="7">Murein hydrolase regulator LrgA</fullName>
    </submittedName>
</protein>
<evidence type="ECO:0000256" key="1">
    <source>
        <dbReference type="ARBA" id="ARBA00004651"/>
    </source>
</evidence>
<dbReference type="GO" id="GO:0016787">
    <property type="term" value="F:hydrolase activity"/>
    <property type="evidence" value="ECO:0007669"/>
    <property type="project" value="UniProtKB-KW"/>
</dbReference>
<keyword evidence="8" id="KW-1185">Reference proteome</keyword>
<sequence length="129" mass="14360">MKKILVIIFQLCILWGLNELGSVIVKFTHIPLPGNVAGMILCFILLLTGVLKLQWIDRTSSFLIRHLAFFFIPISVGLMTLGGIFLKKGVILLFILCISAIVGICGSGYLSQKWMKSAEDNVHDHHHSL</sequence>
<proteinExistence type="predicted"/>
<comment type="caution">
    <text evidence="7">The sequence shown here is derived from an EMBL/GenBank/DDBJ whole genome shotgun (WGS) entry which is preliminary data.</text>
</comment>
<evidence type="ECO:0000256" key="4">
    <source>
        <dbReference type="ARBA" id="ARBA00022989"/>
    </source>
</evidence>
<keyword evidence="2" id="KW-1003">Cell membrane</keyword>
<dbReference type="InterPro" id="IPR005538">
    <property type="entry name" value="LrgA/CidA"/>
</dbReference>
<feature type="transmembrane region" description="Helical" evidence="6">
    <location>
        <begin position="67"/>
        <end position="85"/>
    </location>
</feature>
<dbReference type="AlphaFoldDB" id="A0A0Q3WZ15"/>
<evidence type="ECO:0000256" key="3">
    <source>
        <dbReference type="ARBA" id="ARBA00022692"/>
    </source>
</evidence>
<gene>
    <name evidence="7" type="ORF">AN964_11125</name>
</gene>
<evidence type="ECO:0000256" key="6">
    <source>
        <dbReference type="SAM" id="Phobius"/>
    </source>
</evidence>
<dbReference type="Proteomes" id="UP000051888">
    <property type="component" value="Unassembled WGS sequence"/>
</dbReference>
<evidence type="ECO:0000256" key="2">
    <source>
        <dbReference type="ARBA" id="ARBA00022475"/>
    </source>
</evidence>
<keyword evidence="4 6" id="KW-1133">Transmembrane helix</keyword>
<feature type="transmembrane region" description="Helical" evidence="6">
    <location>
        <begin position="91"/>
        <end position="110"/>
    </location>
</feature>
<dbReference type="GO" id="GO:0005886">
    <property type="term" value="C:plasma membrane"/>
    <property type="evidence" value="ECO:0007669"/>
    <property type="project" value="UniProtKB-SubCell"/>
</dbReference>
<dbReference type="PATRIC" id="fig|157838.3.peg.2448"/>
<dbReference type="RefSeq" id="WP_055739741.1">
    <property type="nucleotide sequence ID" value="NZ_JAAIWL010000001.1"/>
</dbReference>
<keyword evidence="5 6" id="KW-0472">Membrane</keyword>
<accession>A0A0Q3WZ15</accession>
<name>A0A0Q3WZ15_9BACI</name>
<organism evidence="7 8">
    <name type="scientific">Heyndrickxia shackletonii</name>
    <dbReference type="NCBI Taxonomy" id="157838"/>
    <lineage>
        <taxon>Bacteria</taxon>
        <taxon>Bacillati</taxon>
        <taxon>Bacillota</taxon>
        <taxon>Bacilli</taxon>
        <taxon>Bacillales</taxon>
        <taxon>Bacillaceae</taxon>
        <taxon>Heyndrickxia</taxon>
    </lineage>
</organism>
<comment type="subcellular location">
    <subcellularLocation>
        <location evidence="1">Cell membrane</location>
        <topology evidence="1">Multi-pass membrane protein</topology>
    </subcellularLocation>
</comment>
<reference evidence="7 8" key="1">
    <citation type="submission" date="2015-09" db="EMBL/GenBank/DDBJ databases">
        <title>Genome sequencing project for genomic taxonomy and phylogenomics of Bacillus-like bacteria.</title>
        <authorList>
            <person name="Liu B."/>
            <person name="Wang J."/>
            <person name="Zhu Y."/>
            <person name="Liu G."/>
            <person name="Chen Q."/>
            <person name="Chen Z."/>
            <person name="Lan J."/>
            <person name="Che J."/>
            <person name="Ge C."/>
            <person name="Shi H."/>
            <person name="Pan Z."/>
            <person name="Liu X."/>
        </authorList>
    </citation>
    <scope>NUCLEOTIDE SEQUENCE [LARGE SCALE GENOMIC DNA]</scope>
    <source>
        <strain evidence="7 8">LMG 18435</strain>
    </source>
</reference>
<feature type="transmembrane region" description="Helical" evidence="6">
    <location>
        <begin position="36"/>
        <end position="55"/>
    </location>
</feature>
<keyword evidence="7" id="KW-0378">Hydrolase</keyword>
<evidence type="ECO:0000313" key="7">
    <source>
        <dbReference type="EMBL" id="KQL53997.1"/>
    </source>
</evidence>
<dbReference type="PANTHER" id="PTHR33931:SF2">
    <property type="entry name" value="HOLIN-LIKE PROTEIN CIDA"/>
    <property type="match status" value="1"/>
</dbReference>
<dbReference type="OrthoDB" id="3176438at2"/>
<evidence type="ECO:0000313" key="8">
    <source>
        <dbReference type="Proteomes" id="UP000051888"/>
    </source>
</evidence>